<accession>A0A1G2D8I0</accession>
<reference evidence="2 3" key="1">
    <citation type="journal article" date="2016" name="Nat. Commun.">
        <title>Thousands of microbial genomes shed light on interconnected biogeochemical processes in an aquifer system.</title>
        <authorList>
            <person name="Anantharaman K."/>
            <person name="Brown C.T."/>
            <person name="Hug L.A."/>
            <person name="Sharon I."/>
            <person name="Castelle C.J."/>
            <person name="Probst A.J."/>
            <person name="Thomas B.C."/>
            <person name="Singh A."/>
            <person name="Wilkins M.J."/>
            <person name="Karaoz U."/>
            <person name="Brodie E.L."/>
            <person name="Williams K.H."/>
            <person name="Hubbard S.S."/>
            <person name="Banfield J.F."/>
        </authorList>
    </citation>
    <scope>NUCLEOTIDE SEQUENCE [LARGE SCALE GENOMIC DNA]</scope>
</reference>
<feature type="transmembrane region" description="Helical" evidence="1">
    <location>
        <begin position="50"/>
        <end position="77"/>
    </location>
</feature>
<comment type="caution">
    <text evidence="2">The sequence shown here is derived from an EMBL/GenBank/DDBJ whole genome shotgun (WGS) entry which is preliminary data.</text>
</comment>
<protein>
    <submittedName>
        <fullName evidence="2">Uncharacterized protein</fullName>
    </submittedName>
</protein>
<evidence type="ECO:0000313" key="2">
    <source>
        <dbReference type="EMBL" id="OGZ09201.1"/>
    </source>
</evidence>
<dbReference type="AlphaFoldDB" id="A0A1G2D8I0"/>
<proteinExistence type="predicted"/>
<dbReference type="EMBL" id="MHLL01000023">
    <property type="protein sequence ID" value="OGZ09201.1"/>
    <property type="molecule type" value="Genomic_DNA"/>
</dbReference>
<evidence type="ECO:0000256" key="1">
    <source>
        <dbReference type="SAM" id="Phobius"/>
    </source>
</evidence>
<keyword evidence="1" id="KW-1133">Transmembrane helix</keyword>
<organism evidence="2 3">
    <name type="scientific">Candidatus Lloydbacteria bacterium RIFCSPHIGHO2_02_FULL_50_13</name>
    <dbReference type="NCBI Taxonomy" id="1798661"/>
    <lineage>
        <taxon>Bacteria</taxon>
        <taxon>Candidatus Lloydiibacteriota</taxon>
    </lineage>
</organism>
<sequence length="87" mass="9921">MLSLKSYVLKCILGGEIVYALCLLGGFISWRAPEATELHHRLFETLPGFTWISFESALLGAFYVLVFSVIFGWYMVWMHNSSLLEAK</sequence>
<feature type="transmembrane region" description="Helical" evidence="1">
    <location>
        <begin position="7"/>
        <end position="30"/>
    </location>
</feature>
<evidence type="ECO:0000313" key="3">
    <source>
        <dbReference type="Proteomes" id="UP000177996"/>
    </source>
</evidence>
<keyword evidence="1" id="KW-0472">Membrane</keyword>
<name>A0A1G2D8I0_9BACT</name>
<dbReference type="Proteomes" id="UP000177996">
    <property type="component" value="Unassembled WGS sequence"/>
</dbReference>
<gene>
    <name evidence="2" type="ORF">A3D65_03495</name>
</gene>
<keyword evidence="1" id="KW-0812">Transmembrane</keyword>
<dbReference type="STRING" id="1798661.A3D65_03495"/>